<gene>
    <name evidence="3" type="ORF">IAD28_06805</name>
</gene>
<name>A0A9D1T4M1_9FIRM</name>
<feature type="region of interest" description="Disordered" evidence="1">
    <location>
        <begin position="88"/>
        <end position="116"/>
    </location>
</feature>
<proteinExistence type="predicted"/>
<keyword evidence="2" id="KW-0472">Membrane</keyword>
<comment type="caution">
    <text evidence="3">The sequence shown here is derived from an EMBL/GenBank/DDBJ whole genome shotgun (WGS) entry which is preliminary data.</text>
</comment>
<accession>A0A9D1T4M1</accession>
<dbReference type="Proteomes" id="UP000823960">
    <property type="component" value="Unassembled WGS sequence"/>
</dbReference>
<feature type="transmembrane region" description="Helical" evidence="2">
    <location>
        <begin position="20"/>
        <end position="38"/>
    </location>
</feature>
<evidence type="ECO:0000256" key="1">
    <source>
        <dbReference type="SAM" id="MobiDB-lite"/>
    </source>
</evidence>
<keyword evidence="2" id="KW-0812">Transmembrane</keyword>
<reference evidence="3" key="2">
    <citation type="journal article" date="2021" name="PeerJ">
        <title>Extensive microbial diversity within the chicken gut microbiome revealed by metagenomics and culture.</title>
        <authorList>
            <person name="Gilroy R."/>
            <person name="Ravi A."/>
            <person name="Getino M."/>
            <person name="Pursley I."/>
            <person name="Horton D.L."/>
            <person name="Alikhan N.F."/>
            <person name="Baker D."/>
            <person name="Gharbi K."/>
            <person name="Hall N."/>
            <person name="Watson M."/>
            <person name="Adriaenssens E.M."/>
            <person name="Foster-Nyarko E."/>
            <person name="Jarju S."/>
            <person name="Secka A."/>
            <person name="Antonio M."/>
            <person name="Oren A."/>
            <person name="Chaudhuri R.R."/>
            <person name="La Ragione R."/>
            <person name="Hildebrand F."/>
            <person name="Pallen M.J."/>
        </authorList>
    </citation>
    <scope>NUCLEOTIDE SEQUENCE</scope>
    <source>
        <strain evidence="3">1370</strain>
    </source>
</reference>
<dbReference type="EMBL" id="DVOL01000097">
    <property type="protein sequence ID" value="HIV11382.1"/>
    <property type="molecule type" value="Genomic_DNA"/>
</dbReference>
<reference evidence="3" key="1">
    <citation type="submission" date="2020-10" db="EMBL/GenBank/DDBJ databases">
        <authorList>
            <person name="Gilroy R."/>
        </authorList>
    </citation>
    <scope>NUCLEOTIDE SEQUENCE</scope>
    <source>
        <strain evidence="3">1370</strain>
    </source>
</reference>
<sequence length="148" mass="16373">MQILTAMALRSRFAPLPTQVHILFCILATVLFITLYLYQRKLKDLLWLLVCDLPLILQFYGDEVTALVVGVCEMLLLVMIFLEYTKERKLSRESAPSGESVSGEDSKEASSDSGLSDLEKAVALERSKLAGKTDDIISQAFDGEEPGA</sequence>
<evidence type="ECO:0000313" key="3">
    <source>
        <dbReference type="EMBL" id="HIV11382.1"/>
    </source>
</evidence>
<protein>
    <submittedName>
        <fullName evidence="3">Uncharacterized protein</fullName>
    </submittedName>
</protein>
<feature type="transmembrane region" description="Helical" evidence="2">
    <location>
        <begin position="67"/>
        <end position="84"/>
    </location>
</feature>
<evidence type="ECO:0000256" key="2">
    <source>
        <dbReference type="SAM" id="Phobius"/>
    </source>
</evidence>
<keyword evidence="2" id="KW-1133">Transmembrane helix</keyword>
<dbReference type="AlphaFoldDB" id="A0A9D1T4M1"/>
<evidence type="ECO:0000313" key="4">
    <source>
        <dbReference type="Proteomes" id="UP000823960"/>
    </source>
</evidence>
<organism evidence="3 4">
    <name type="scientific">Candidatus Faeciplasma avium</name>
    <dbReference type="NCBI Taxonomy" id="2840798"/>
    <lineage>
        <taxon>Bacteria</taxon>
        <taxon>Bacillati</taxon>
        <taxon>Bacillota</taxon>
        <taxon>Clostridia</taxon>
        <taxon>Eubacteriales</taxon>
        <taxon>Oscillospiraceae</taxon>
        <taxon>Oscillospiraceae incertae sedis</taxon>
        <taxon>Candidatus Faeciplasma</taxon>
    </lineage>
</organism>